<dbReference type="InterPro" id="IPR053157">
    <property type="entry name" value="Sterol_Uptake_Regulator"/>
</dbReference>
<dbReference type="Pfam" id="PF00172">
    <property type="entry name" value="Zn_clus"/>
    <property type="match status" value="1"/>
</dbReference>
<dbReference type="InterPro" id="IPR001138">
    <property type="entry name" value="Zn2Cys6_DnaBD"/>
</dbReference>
<dbReference type="SMART" id="SM00066">
    <property type="entry name" value="GAL4"/>
    <property type="match status" value="1"/>
</dbReference>
<keyword evidence="5" id="KW-1185">Reference proteome</keyword>
<dbReference type="GO" id="GO:0008270">
    <property type="term" value="F:zinc ion binding"/>
    <property type="evidence" value="ECO:0007669"/>
    <property type="project" value="InterPro"/>
</dbReference>
<dbReference type="AlphaFoldDB" id="A0A6A6A543"/>
<dbReference type="PANTHER" id="PTHR47784:SF4">
    <property type="entry name" value="ZN(II)2CYS6 TRANSCRIPTION FACTOR (EUROFUNG)"/>
    <property type="match status" value="1"/>
</dbReference>
<evidence type="ECO:0000313" key="4">
    <source>
        <dbReference type="EMBL" id="KAF2126293.1"/>
    </source>
</evidence>
<protein>
    <submittedName>
        <fullName evidence="4">Putative C6 finger domain protein</fullName>
    </submittedName>
</protein>
<evidence type="ECO:0000256" key="1">
    <source>
        <dbReference type="ARBA" id="ARBA00023242"/>
    </source>
</evidence>
<dbReference type="RefSeq" id="XP_033520685.1">
    <property type="nucleotide sequence ID" value="XM_033673057.1"/>
</dbReference>
<dbReference type="PROSITE" id="PS00463">
    <property type="entry name" value="ZN2_CY6_FUNGAL_1"/>
    <property type="match status" value="1"/>
</dbReference>
<sequence length="403" mass="45011">MLRRSHKKSRGGCLECKRRHIKCDEQRPICLLCIRSERECSYGSRTSRDSRSAEHSPSQNGYTSSNTAQSQTGTPSTPASISDVDSNVRNVRDDRDLPPDDAVNMNHMELVAHITLDNGMFNLGVGMEWYHPAGLSLALKTGLEAPFLMHQLLAFSARHLAFLYPERSTLFLHQAMTLQTRAISLFNSTWAQVDHSNCVSVLLFSSVLGHHLLADTLAKRETGGLDAFVKYYAHCAGMQRGVVAVAKSAWPLLMESELEPILSLSSAFTSRAPTGTHCQRAMELIESANNLDAEDRAACRLAVHYLQVGLDAVLSEEEQGNQYQMVFSWTTLMAPEFMGLLTSKRPEALVVMAYYALLLHHGRSMWQVGDAGAYIMGIISDYLGSEWDHWLEYPRQEIAKDTR</sequence>
<evidence type="ECO:0000256" key="2">
    <source>
        <dbReference type="SAM" id="MobiDB-lite"/>
    </source>
</evidence>
<dbReference type="OrthoDB" id="4937900at2759"/>
<feature type="compositionally biased region" description="Polar residues" evidence="2">
    <location>
        <begin position="55"/>
        <end position="80"/>
    </location>
</feature>
<dbReference type="Proteomes" id="UP000799771">
    <property type="component" value="Unassembled WGS sequence"/>
</dbReference>
<dbReference type="PANTHER" id="PTHR47784">
    <property type="entry name" value="STEROL UPTAKE CONTROL PROTEIN 2"/>
    <property type="match status" value="1"/>
</dbReference>
<dbReference type="PROSITE" id="PS50048">
    <property type="entry name" value="ZN2_CY6_FUNGAL_2"/>
    <property type="match status" value="1"/>
</dbReference>
<reference evidence="4" key="1">
    <citation type="journal article" date="2020" name="Stud. Mycol.">
        <title>101 Dothideomycetes genomes: a test case for predicting lifestyles and emergence of pathogens.</title>
        <authorList>
            <person name="Haridas S."/>
            <person name="Albert R."/>
            <person name="Binder M."/>
            <person name="Bloem J."/>
            <person name="Labutti K."/>
            <person name="Salamov A."/>
            <person name="Andreopoulos B."/>
            <person name="Baker S."/>
            <person name="Barry K."/>
            <person name="Bills G."/>
            <person name="Bluhm B."/>
            <person name="Cannon C."/>
            <person name="Castanera R."/>
            <person name="Culley D."/>
            <person name="Daum C."/>
            <person name="Ezra D."/>
            <person name="Gonzalez J."/>
            <person name="Henrissat B."/>
            <person name="Kuo A."/>
            <person name="Liang C."/>
            <person name="Lipzen A."/>
            <person name="Lutzoni F."/>
            <person name="Magnuson J."/>
            <person name="Mondo S."/>
            <person name="Nolan M."/>
            <person name="Ohm R."/>
            <person name="Pangilinan J."/>
            <person name="Park H.-J."/>
            <person name="Ramirez L."/>
            <person name="Alfaro M."/>
            <person name="Sun H."/>
            <person name="Tritt A."/>
            <person name="Yoshinaga Y."/>
            <person name="Zwiers L.-H."/>
            <person name="Turgeon B."/>
            <person name="Goodwin S."/>
            <person name="Spatafora J."/>
            <person name="Crous P."/>
            <person name="Grigoriev I."/>
        </authorList>
    </citation>
    <scope>NUCLEOTIDE SEQUENCE</scope>
    <source>
        <strain evidence="4">CBS 119687</strain>
    </source>
</reference>
<dbReference type="CDD" id="cd00067">
    <property type="entry name" value="GAL4"/>
    <property type="match status" value="1"/>
</dbReference>
<feature type="domain" description="Zn(2)-C6 fungal-type" evidence="3">
    <location>
        <begin position="12"/>
        <end position="42"/>
    </location>
</feature>
<gene>
    <name evidence="4" type="ORF">P153DRAFT_434062</name>
</gene>
<keyword evidence="1" id="KW-0539">Nucleus</keyword>
<dbReference type="InterPro" id="IPR036864">
    <property type="entry name" value="Zn2-C6_fun-type_DNA-bd_sf"/>
</dbReference>
<dbReference type="EMBL" id="ML977514">
    <property type="protein sequence ID" value="KAF2126293.1"/>
    <property type="molecule type" value="Genomic_DNA"/>
</dbReference>
<organism evidence="4 5">
    <name type="scientific">Dothidotthia symphoricarpi CBS 119687</name>
    <dbReference type="NCBI Taxonomy" id="1392245"/>
    <lineage>
        <taxon>Eukaryota</taxon>
        <taxon>Fungi</taxon>
        <taxon>Dikarya</taxon>
        <taxon>Ascomycota</taxon>
        <taxon>Pezizomycotina</taxon>
        <taxon>Dothideomycetes</taxon>
        <taxon>Pleosporomycetidae</taxon>
        <taxon>Pleosporales</taxon>
        <taxon>Dothidotthiaceae</taxon>
        <taxon>Dothidotthia</taxon>
    </lineage>
</organism>
<dbReference type="Gene3D" id="4.10.240.10">
    <property type="entry name" value="Zn(2)-C6 fungal-type DNA-binding domain"/>
    <property type="match status" value="1"/>
</dbReference>
<dbReference type="GeneID" id="54413489"/>
<name>A0A6A6A543_9PLEO</name>
<feature type="compositionally biased region" description="Basic and acidic residues" evidence="2">
    <location>
        <begin position="44"/>
        <end position="54"/>
    </location>
</feature>
<evidence type="ECO:0000259" key="3">
    <source>
        <dbReference type="PROSITE" id="PS50048"/>
    </source>
</evidence>
<accession>A0A6A6A543</accession>
<dbReference type="SUPFAM" id="SSF57701">
    <property type="entry name" value="Zn2/Cys6 DNA-binding domain"/>
    <property type="match status" value="1"/>
</dbReference>
<feature type="region of interest" description="Disordered" evidence="2">
    <location>
        <begin position="44"/>
        <end position="101"/>
    </location>
</feature>
<dbReference type="GO" id="GO:0001228">
    <property type="term" value="F:DNA-binding transcription activator activity, RNA polymerase II-specific"/>
    <property type="evidence" value="ECO:0007669"/>
    <property type="project" value="TreeGrafter"/>
</dbReference>
<evidence type="ECO:0000313" key="5">
    <source>
        <dbReference type="Proteomes" id="UP000799771"/>
    </source>
</evidence>
<proteinExistence type="predicted"/>